<keyword evidence="3 7" id="KW-0732">Signal</keyword>
<feature type="chain" id="PRO_5020293840" evidence="7">
    <location>
        <begin position="28"/>
        <end position="282"/>
    </location>
</feature>
<feature type="signal peptide" evidence="7">
    <location>
        <begin position="1"/>
        <end position="27"/>
    </location>
</feature>
<dbReference type="EMBL" id="CP039247">
    <property type="protein sequence ID" value="QCB27770.1"/>
    <property type="molecule type" value="Genomic_DNA"/>
</dbReference>
<reference evidence="8 9" key="1">
    <citation type="submission" date="2019-04" db="EMBL/GenBank/DDBJ databases">
        <title>Corynebacterium endometrii sp. nov., isolated from the uterus of a cow with endometritis.</title>
        <authorList>
            <person name="Ballas P."/>
            <person name="Ruckert C."/>
            <person name="Wagener K."/>
            <person name="Drillich M."/>
            <person name="Kaempfer P."/>
            <person name="Busse H.-J."/>
            <person name="Ehling-Schulz M."/>
        </authorList>
    </citation>
    <scope>NUCLEOTIDE SEQUENCE [LARGE SCALE GENOMIC DNA]</scope>
    <source>
        <strain evidence="8 9">LMM-1653</strain>
    </source>
</reference>
<evidence type="ECO:0000256" key="3">
    <source>
        <dbReference type="ARBA" id="ARBA00022729"/>
    </source>
</evidence>
<comment type="similarity">
    <text evidence="2">Belongs to the NlpA lipoprotein family.</text>
</comment>
<dbReference type="KEGG" id="cee:CENDO_02360"/>
<dbReference type="AlphaFoldDB" id="A0A4P7QEI9"/>
<dbReference type="PROSITE" id="PS51257">
    <property type="entry name" value="PROKAR_LIPOPROTEIN"/>
    <property type="match status" value="1"/>
</dbReference>
<name>A0A4P7QEI9_9CORY</name>
<evidence type="ECO:0000256" key="6">
    <source>
        <dbReference type="ARBA" id="ARBA00023288"/>
    </source>
</evidence>
<accession>A0A4P7QEI9</accession>
<comment type="subcellular location">
    <subcellularLocation>
        <location evidence="1">Membrane</location>
        <topology evidence="1">Lipid-anchor</topology>
    </subcellularLocation>
</comment>
<dbReference type="InterPro" id="IPR004872">
    <property type="entry name" value="Lipoprotein_NlpA"/>
</dbReference>
<evidence type="ECO:0000256" key="4">
    <source>
        <dbReference type="ARBA" id="ARBA00023136"/>
    </source>
</evidence>
<keyword evidence="5" id="KW-0564">Palmitate</keyword>
<dbReference type="PANTHER" id="PTHR30429:SF3">
    <property type="entry name" value="LIPOPROTEIN"/>
    <property type="match status" value="1"/>
</dbReference>
<gene>
    <name evidence="8" type="primary">nlpA</name>
    <name evidence="8" type="ORF">CENDO_02360</name>
</gene>
<keyword evidence="6 8" id="KW-0449">Lipoprotein</keyword>
<keyword evidence="9" id="KW-1185">Reference proteome</keyword>
<evidence type="ECO:0000256" key="2">
    <source>
        <dbReference type="ARBA" id="ARBA00008973"/>
    </source>
</evidence>
<evidence type="ECO:0000256" key="7">
    <source>
        <dbReference type="SAM" id="SignalP"/>
    </source>
</evidence>
<evidence type="ECO:0000313" key="9">
    <source>
        <dbReference type="Proteomes" id="UP000296352"/>
    </source>
</evidence>
<evidence type="ECO:0000256" key="1">
    <source>
        <dbReference type="ARBA" id="ARBA00004635"/>
    </source>
</evidence>
<organism evidence="8 9">
    <name type="scientific">Corynebacterium endometrii</name>
    <dbReference type="NCBI Taxonomy" id="2488819"/>
    <lineage>
        <taxon>Bacteria</taxon>
        <taxon>Bacillati</taxon>
        <taxon>Actinomycetota</taxon>
        <taxon>Actinomycetes</taxon>
        <taxon>Mycobacteriales</taxon>
        <taxon>Corynebacteriaceae</taxon>
        <taxon>Corynebacterium</taxon>
    </lineage>
</organism>
<evidence type="ECO:0000313" key="8">
    <source>
        <dbReference type="EMBL" id="QCB27770.1"/>
    </source>
</evidence>
<dbReference type="PANTHER" id="PTHR30429">
    <property type="entry name" value="D-METHIONINE-BINDING LIPOPROTEIN METQ"/>
    <property type="match status" value="1"/>
</dbReference>
<protein>
    <submittedName>
        <fullName evidence="8">Lipoprotein 28</fullName>
    </submittedName>
</protein>
<dbReference type="RefSeq" id="WP_136140598.1">
    <property type="nucleotide sequence ID" value="NZ_CP039247.1"/>
</dbReference>
<sequence length="282" mass="30314" precursor="true">MQIRRVLAASAATVVAATGLVACGSSAEDTIVIGTTDAQLEEWNVFQQLAEEAGYKVELQSFSDYNIPNKALDQGDLAANKFQHLKFLAEFNKGNGADLAPLAATEIYPLALFWKDGDKSGLEGQDIAIPNDTTNQGRAINLLVQEGLVTLKDPEIDDPAPADVDTEASKVTITPIDAAQTASAYNEGKPAIINNSFWPQANVTIDDADLQDDPNSELAEPYINVWAVKSEDVSDEALVELAKIWKDPAVTEAVLESSGNSAVPVERSQEELQAILDRLESE</sequence>
<dbReference type="Pfam" id="PF03180">
    <property type="entry name" value="Lipoprotein_9"/>
    <property type="match status" value="1"/>
</dbReference>
<keyword evidence="4" id="KW-0472">Membrane</keyword>
<dbReference type="OrthoDB" id="9812878at2"/>
<dbReference type="Gene3D" id="3.40.190.10">
    <property type="entry name" value="Periplasmic binding protein-like II"/>
    <property type="match status" value="2"/>
</dbReference>
<dbReference type="GO" id="GO:0016020">
    <property type="term" value="C:membrane"/>
    <property type="evidence" value="ECO:0007669"/>
    <property type="project" value="UniProtKB-SubCell"/>
</dbReference>
<dbReference type="Proteomes" id="UP000296352">
    <property type="component" value="Chromosome"/>
</dbReference>
<dbReference type="SUPFAM" id="SSF53850">
    <property type="entry name" value="Periplasmic binding protein-like II"/>
    <property type="match status" value="1"/>
</dbReference>
<proteinExistence type="inferred from homology"/>
<evidence type="ECO:0000256" key="5">
    <source>
        <dbReference type="ARBA" id="ARBA00023139"/>
    </source>
</evidence>